<name>A0A396IIW3_MEDTR</name>
<dbReference type="EMBL" id="PSQE01000004">
    <property type="protein sequence ID" value="RHN64264.1"/>
    <property type="molecule type" value="Genomic_DNA"/>
</dbReference>
<proteinExistence type="predicted"/>
<organism evidence="1">
    <name type="scientific">Medicago truncatula</name>
    <name type="common">Barrel medic</name>
    <name type="synonym">Medicago tribuloides</name>
    <dbReference type="NCBI Taxonomy" id="3880"/>
    <lineage>
        <taxon>Eukaryota</taxon>
        <taxon>Viridiplantae</taxon>
        <taxon>Streptophyta</taxon>
        <taxon>Embryophyta</taxon>
        <taxon>Tracheophyta</taxon>
        <taxon>Spermatophyta</taxon>
        <taxon>Magnoliopsida</taxon>
        <taxon>eudicotyledons</taxon>
        <taxon>Gunneridae</taxon>
        <taxon>Pentapetalae</taxon>
        <taxon>rosids</taxon>
        <taxon>fabids</taxon>
        <taxon>Fabales</taxon>
        <taxon>Fabaceae</taxon>
        <taxon>Papilionoideae</taxon>
        <taxon>50 kb inversion clade</taxon>
        <taxon>NPAAA clade</taxon>
        <taxon>Hologalegina</taxon>
        <taxon>IRL clade</taxon>
        <taxon>Trifolieae</taxon>
        <taxon>Medicago</taxon>
    </lineage>
</organism>
<dbReference type="Gramene" id="rna27066">
    <property type="protein sequence ID" value="RHN64264.1"/>
    <property type="gene ID" value="gene27066"/>
</dbReference>
<dbReference type="Proteomes" id="UP000265566">
    <property type="component" value="Chromosome 4"/>
</dbReference>
<comment type="caution">
    <text evidence="1">The sequence shown here is derived from an EMBL/GenBank/DDBJ whole genome shotgun (WGS) entry which is preliminary data.</text>
</comment>
<protein>
    <submittedName>
        <fullName evidence="1">Uncharacterized protein</fullName>
    </submittedName>
</protein>
<gene>
    <name evidence="1" type="ORF">MtrunA17_Chr4g0067261</name>
</gene>
<accession>A0A396IIW3</accession>
<sequence>MKYHIYPQSKVHQECSGNQSSSHSYSNITLLCRFLIRICLLSRVPRNRFVEDNRNCFVAGNHKRFVAGNHIPFAAGNRNPFEAVDDTVEAEGTHIRQDIAVEEIDLRRCEAQMWTPPPEKDNL</sequence>
<reference evidence="1" key="1">
    <citation type="journal article" date="2018" name="Nat. Plants">
        <title>Whole-genome landscape of Medicago truncatula symbiotic genes.</title>
        <authorList>
            <person name="Pecrix Y."/>
            <person name="Gamas P."/>
            <person name="Carrere S."/>
        </authorList>
    </citation>
    <scope>NUCLEOTIDE SEQUENCE</scope>
    <source>
        <tissue evidence="1">Leaves</tissue>
    </source>
</reference>
<evidence type="ECO:0000313" key="1">
    <source>
        <dbReference type="EMBL" id="RHN64264.1"/>
    </source>
</evidence>
<dbReference type="AlphaFoldDB" id="A0A396IIW3"/>